<feature type="region of interest" description="Disordered" evidence="4">
    <location>
        <begin position="1"/>
        <end position="35"/>
    </location>
</feature>
<dbReference type="InterPro" id="IPR042404">
    <property type="entry name" value="KATNBL1"/>
</dbReference>
<reference evidence="6" key="1">
    <citation type="submission" date="2022-02" db="EMBL/GenBank/DDBJ databases">
        <title>Atlantic sturgeon de novo genome assembly.</title>
        <authorList>
            <person name="Stock M."/>
            <person name="Klopp C."/>
            <person name="Guiguen Y."/>
            <person name="Cabau C."/>
            <person name="Parinello H."/>
            <person name="Santidrian Yebra-Pimentel E."/>
            <person name="Kuhl H."/>
            <person name="Dirks R.P."/>
            <person name="Guessner J."/>
            <person name="Wuertz S."/>
            <person name="Du K."/>
            <person name="Schartl M."/>
        </authorList>
    </citation>
    <scope>NUCLEOTIDE SEQUENCE</scope>
    <source>
        <strain evidence="6">STURGEONOMICS-FGT-2020</strain>
        <tissue evidence="6">Whole blood</tissue>
    </source>
</reference>
<dbReference type="PANTHER" id="PTHR14682:SF1">
    <property type="entry name" value="KATNB1-LIKE PROTEIN 1"/>
    <property type="match status" value="1"/>
</dbReference>
<evidence type="ECO:0000256" key="2">
    <source>
        <dbReference type="ARBA" id="ARBA00022490"/>
    </source>
</evidence>
<dbReference type="Pfam" id="PF13925">
    <property type="entry name" value="Katanin_con80"/>
    <property type="match status" value="1"/>
</dbReference>
<evidence type="ECO:0000313" key="7">
    <source>
        <dbReference type="Proteomes" id="UP001230051"/>
    </source>
</evidence>
<keyword evidence="3" id="KW-0206">Cytoskeleton</keyword>
<feature type="region of interest" description="Disordered" evidence="4">
    <location>
        <begin position="52"/>
        <end position="86"/>
    </location>
</feature>
<evidence type="ECO:0000256" key="3">
    <source>
        <dbReference type="ARBA" id="ARBA00023212"/>
    </source>
</evidence>
<sequence>MASGDHNVEKRDFQYVEEGRPNELLKQKMQPSGNKNMKEVTFFKKEELNNKKRSPIGQTANSSCKGKKVVSHKRKSRHQVLNPCGRRKQPPLSRGCDMANKENEVACASSLHEKLHKDHCTFPVNSGTPLRWRCCLKYSDYFTEISKDHDTMTQVLFGRNLRLNVALSLWRRNASELVAYLIRIQDIGVLADCLPVITKSLQEEKPIISIGCCVDLLPLIKDILKSRFEEYLIAGLHWVQSVIKKWWPELSANGTSACDSHPEDGNIQIMKQQLQELWEQGSHLSFVPGTAGEIAKVRDQDSNTTPFLICFC</sequence>
<dbReference type="GO" id="GO:0005730">
    <property type="term" value="C:nucleolus"/>
    <property type="evidence" value="ECO:0007669"/>
    <property type="project" value="TreeGrafter"/>
</dbReference>
<evidence type="ECO:0000313" key="6">
    <source>
        <dbReference type="EMBL" id="KAK1160480.1"/>
    </source>
</evidence>
<comment type="caution">
    <text evidence="6">The sequence shown here is derived from an EMBL/GenBank/DDBJ whole genome shotgun (WGS) entry which is preliminary data.</text>
</comment>
<dbReference type="GO" id="GO:0005856">
    <property type="term" value="C:cytoskeleton"/>
    <property type="evidence" value="ECO:0007669"/>
    <property type="project" value="UniProtKB-SubCell"/>
</dbReference>
<feature type="domain" description="Katanin p80 subunit C-terminal" evidence="5">
    <location>
        <begin position="147"/>
        <end position="296"/>
    </location>
</feature>
<evidence type="ECO:0000256" key="1">
    <source>
        <dbReference type="ARBA" id="ARBA00004245"/>
    </source>
</evidence>
<dbReference type="InterPro" id="IPR028021">
    <property type="entry name" value="Katanin_C-terminal"/>
</dbReference>
<gene>
    <name evidence="6" type="primary">KATNBL1</name>
    <name evidence="6" type="ORF">AOXY_G20698</name>
</gene>
<keyword evidence="7" id="KW-1185">Reference proteome</keyword>
<organism evidence="6 7">
    <name type="scientific">Acipenser oxyrinchus oxyrinchus</name>
    <dbReference type="NCBI Taxonomy" id="40147"/>
    <lineage>
        <taxon>Eukaryota</taxon>
        <taxon>Metazoa</taxon>
        <taxon>Chordata</taxon>
        <taxon>Craniata</taxon>
        <taxon>Vertebrata</taxon>
        <taxon>Euteleostomi</taxon>
        <taxon>Actinopterygii</taxon>
        <taxon>Chondrostei</taxon>
        <taxon>Acipenseriformes</taxon>
        <taxon>Acipenseridae</taxon>
        <taxon>Acipenser</taxon>
    </lineage>
</organism>
<evidence type="ECO:0000259" key="5">
    <source>
        <dbReference type="Pfam" id="PF13925"/>
    </source>
</evidence>
<proteinExistence type="predicted"/>
<dbReference type="PANTHER" id="PTHR14682">
    <property type="entry name" value="KATNB1-LIKE PROTEIN 1"/>
    <property type="match status" value="1"/>
</dbReference>
<feature type="compositionally biased region" description="Basic and acidic residues" evidence="4">
    <location>
        <begin position="1"/>
        <end position="26"/>
    </location>
</feature>
<keyword evidence="2" id="KW-0963">Cytoplasm</keyword>
<feature type="compositionally biased region" description="Basic residues" evidence="4">
    <location>
        <begin position="65"/>
        <end position="78"/>
    </location>
</feature>
<accession>A0AAD8D0V7</accession>
<name>A0AAD8D0V7_ACIOX</name>
<dbReference type="AlphaFoldDB" id="A0AAD8D0V7"/>
<protein>
    <submittedName>
        <fullName evidence="6">KATNB1-like protein 1</fullName>
    </submittedName>
</protein>
<dbReference type="Proteomes" id="UP001230051">
    <property type="component" value="Unassembled WGS sequence"/>
</dbReference>
<comment type="subcellular location">
    <subcellularLocation>
        <location evidence="1">Cytoplasm</location>
        <location evidence="1">Cytoskeleton</location>
    </subcellularLocation>
</comment>
<dbReference type="GO" id="GO:0008017">
    <property type="term" value="F:microtubule binding"/>
    <property type="evidence" value="ECO:0007669"/>
    <property type="project" value="InterPro"/>
</dbReference>
<evidence type="ECO:0000256" key="4">
    <source>
        <dbReference type="SAM" id="MobiDB-lite"/>
    </source>
</evidence>
<dbReference type="EMBL" id="JAGXEW010000020">
    <property type="protein sequence ID" value="KAK1160480.1"/>
    <property type="molecule type" value="Genomic_DNA"/>
</dbReference>